<keyword evidence="2" id="KW-1185">Reference proteome</keyword>
<feature type="non-terminal residue" evidence="1">
    <location>
        <position position="1"/>
    </location>
</feature>
<reference evidence="1 2" key="1">
    <citation type="journal article" date="2021" name="BMC Genomics">
        <title>Datura genome reveals duplications of psychoactive alkaloid biosynthetic genes and high mutation rate following tissue culture.</title>
        <authorList>
            <person name="Rajewski A."/>
            <person name="Carter-House D."/>
            <person name="Stajich J."/>
            <person name="Litt A."/>
        </authorList>
    </citation>
    <scope>NUCLEOTIDE SEQUENCE [LARGE SCALE GENOMIC DNA]</scope>
    <source>
        <strain evidence="1">AR-01</strain>
    </source>
</reference>
<protein>
    <submittedName>
        <fullName evidence="1">Uncharacterized protein</fullName>
    </submittedName>
</protein>
<organism evidence="1 2">
    <name type="scientific">Datura stramonium</name>
    <name type="common">Jimsonweed</name>
    <name type="synonym">Common thornapple</name>
    <dbReference type="NCBI Taxonomy" id="4076"/>
    <lineage>
        <taxon>Eukaryota</taxon>
        <taxon>Viridiplantae</taxon>
        <taxon>Streptophyta</taxon>
        <taxon>Embryophyta</taxon>
        <taxon>Tracheophyta</taxon>
        <taxon>Spermatophyta</taxon>
        <taxon>Magnoliopsida</taxon>
        <taxon>eudicotyledons</taxon>
        <taxon>Gunneridae</taxon>
        <taxon>Pentapetalae</taxon>
        <taxon>asterids</taxon>
        <taxon>lamiids</taxon>
        <taxon>Solanales</taxon>
        <taxon>Solanaceae</taxon>
        <taxon>Solanoideae</taxon>
        <taxon>Datureae</taxon>
        <taxon>Datura</taxon>
    </lineage>
</organism>
<dbReference type="EMBL" id="JACEIK010001953">
    <property type="protein sequence ID" value="MCD7473317.1"/>
    <property type="molecule type" value="Genomic_DNA"/>
</dbReference>
<feature type="non-terminal residue" evidence="1">
    <location>
        <position position="76"/>
    </location>
</feature>
<proteinExistence type="predicted"/>
<evidence type="ECO:0000313" key="2">
    <source>
        <dbReference type="Proteomes" id="UP000823775"/>
    </source>
</evidence>
<comment type="caution">
    <text evidence="1">The sequence shown here is derived from an EMBL/GenBank/DDBJ whole genome shotgun (WGS) entry which is preliminary data.</text>
</comment>
<gene>
    <name evidence="1" type="ORF">HAX54_015099</name>
</gene>
<name>A0ABS8TPA1_DATST</name>
<accession>A0ABS8TPA1</accession>
<sequence>RVSEIVYNPNSSVAHRRQTVGLLFNHPIPQVVVDRNEEYRHLTTFFISPNSSSGHRPQWIVSPSDLSTYLPLSEKD</sequence>
<dbReference type="Proteomes" id="UP000823775">
    <property type="component" value="Unassembled WGS sequence"/>
</dbReference>
<evidence type="ECO:0000313" key="1">
    <source>
        <dbReference type="EMBL" id="MCD7473317.1"/>
    </source>
</evidence>